<dbReference type="RefSeq" id="XP_016639114.1">
    <property type="nucleotide sequence ID" value="XM_016783667.1"/>
</dbReference>
<gene>
    <name evidence="12" type="ORF">SAPIO_CDS10003</name>
</gene>
<evidence type="ECO:0000256" key="4">
    <source>
        <dbReference type="ARBA" id="ARBA00022833"/>
    </source>
</evidence>
<dbReference type="EMBL" id="JOWA01000154">
    <property type="protein sequence ID" value="KEZ39315.1"/>
    <property type="molecule type" value="Genomic_DNA"/>
</dbReference>
<feature type="compositionally biased region" description="Polar residues" evidence="10">
    <location>
        <begin position="1"/>
        <end position="24"/>
    </location>
</feature>
<dbReference type="GO" id="GO:0000981">
    <property type="term" value="F:DNA-binding transcription factor activity, RNA polymerase II-specific"/>
    <property type="evidence" value="ECO:0007669"/>
    <property type="project" value="TreeGrafter"/>
</dbReference>
<feature type="domain" description="GATA-type" evidence="11">
    <location>
        <begin position="690"/>
        <end position="743"/>
    </location>
</feature>
<dbReference type="GO" id="GO:0000122">
    <property type="term" value="P:negative regulation of transcription by RNA polymerase II"/>
    <property type="evidence" value="ECO:0007669"/>
    <property type="project" value="TreeGrafter"/>
</dbReference>
<dbReference type="InterPro" id="IPR039355">
    <property type="entry name" value="Transcription_factor_GATA"/>
</dbReference>
<comment type="subcellular location">
    <subcellularLocation>
        <location evidence="1">Nucleus</location>
    </subcellularLocation>
</comment>
<evidence type="ECO:0000256" key="9">
    <source>
        <dbReference type="PROSITE-ProRule" id="PRU00094"/>
    </source>
</evidence>
<dbReference type="KEGG" id="sapo:SAPIO_CDS10003"/>
<evidence type="ECO:0000313" key="13">
    <source>
        <dbReference type="Proteomes" id="UP000028545"/>
    </source>
</evidence>
<dbReference type="GO" id="GO:0008270">
    <property type="term" value="F:zinc ion binding"/>
    <property type="evidence" value="ECO:0007669"/>
    <property type="project" value="UniProtKB-KW"/>
</dbReference>
<feature type="compositionally biased region" description="Polar residues" evidence="10">
    <location>
        <begin position="636"/>
        <end position="646"/>
    </location>
</feature>
<evidence type="ECO:0000256" key="10">
    <source>
        <dbReference type="SAM" id="MobiDB-lite"/>
    </source>
</evidence>
<dbReference type="GeneID" id="27719156"/>
<dbReference type="FunFam" id="3.30.50.10:FF:000007">
    <property type="entry name" value="Nitrogen regulatory AreA, N-terminal"/>
    <property type="match status" value="1"/>
</dbReference>
<keyword evidence="5" id="KW-0805">Transcription regulation</keyword>
<dbReference type="HOGENOM" id="CLU_009509_0_0_1"/>
<feature type="region of interest" description="Disordered" evidence="10">
    <location>
        <begin position="845"/>
        <end position="911"/>
    </location>
</feature>
<dbReference type="PRINTS" id="PR00619">
    <property type="entry name" value="GATAZNFINGER"/>
</dbReference>
<dbReference type="Gene3D" id="3.30.50.10">
    <property type="entry name" value="Erythroid Transcription Factor GATA-1, subunit A"/>
    <property type="match status" value="1"/>
</dbReference>
<feature type="compositionally biased region" description="Polar residues" evidence="10">
    <location>
        <begin position="892"/>
        <end position="909"/>
    </location>
</feature>
<sequence>MATNTSPRTATWAPFSSMNPTTTQHDFRFPRRPDQFIADRYGPDLNNAAAASPAHSKASSDLRSSLQELKLDISSTYDNAQDKLLQFEDFLSAKPPMDSTLSDFKQMQREDPLALQVWKFYARTRQLLPDQQRMENLTWRMMHGTLLRHRLEQLNNRERPGLMRNVSSSNAPSGIAQQLQKSSEQEQDYSSQVDLMNIDDFIFSDSAATPLASHAETPRPANFAPDNMQGITTSHPHAHSSAIPIKSRKDSQQRFTPQSVPFPPRHQGEFNYVARHVRKTSIDDRRTRKRPADFSPHVPAVNSTTGRPNELDADSDLHEYSLDSANQNGIPQQQPGQPGVPYHLDTFNLETDPILASAGPYQQQFFSPSTSPMMTNGSFAGVYNNNSMPGSSMNMGDFYSPNASGYHSTATTPHAAPEGEGFYFGSMDIRNQRQQGAGFRNPANYGGNTSGQAFVYGPNNGSSAFSVSAPSSEPPSAYSTAPSSFGHIDPSQVFQQQDQLVRSPRSSVNNDNMFSFGTDSDDDDGSAFADRNMAMAGNFSPTPMEESSSLQWDASLPGQFSTQAARYPGGPPRKSVTIGGTTTDYVETGGEWDKNGINRSQSQTFKSGGVEKRQRLPRTSSTSSAARLATRGSTANNADRTARSTPSSPPADGAVSGFSSAAPSRPSSPAPSKHGSTTNLQNAGNSQGESNTPTTCTNCFTQTTPLWRRNPEGQPLCNACGLFLKLHGVVRPLSLKTDVIKKRNRGSGPNVSGSGAGTRSKKNASGTNSASASRKNSSLAVSAMANSSGTMGNSSSTSTKRGGGVTSSEAPSADVSPGSKATGSTASTNFQGAAGAVGGKGVVPIAAAPPKSTPGPGASSISRSMSMSSKRQRRHNKNVDIDLSGEMDVDSPENSTGSNEATGKSTSGLTHAHSSASLGLASAFGMSQRPIGSQSMISMAGARPSGVMGNPAAGSSGAQEWEWLTMSL</sequence>
<feature type="region of interest" description="Disordered" evidence="10">
    <location>
        <begin position="1"/>
        <end position="28"/>
    </location>
</feature>
<evidence type="ECO:0000313" key="12">
    <source>
        <dbReference type="EMBL" id="KEZ39315.1"/>
    </source>
</evidence>
<feature type="region of interest" description="Disordered" evidence="10">
    <location>
        <begin position="503"/>
        <end position="529"/>
    </location>
</feature>
<dbReference type="InterPro" id="IPR013860">
    <property type="entry name" value="AreA_GATA"/>
</dbReference>
<comment type="caution">
    <text evidence="12">The sequence shown here is derived from an EMBL/GenBank/DDBJ whole genome shotgun (WGS) entry which is preliminary data.</text>
</comment>
<feature type="compositionally biased region" description="Polar residues" evidence="10">
    <location>
        <begin position="503"/>
        <end position="513"/>
    </location>
</feature>
<dbReference type="GO" id="GO:0042128">
    <property type="term" value="P:nitrate assimilation"/>
    <property type="evidence" value="ECO:0007669"/>
    <property type="project" value="UniProtKB-KW"/>
</dbReference>
<dbReference type="PROSITE" id="PS00344">
    <property type="entry name" value="GATA_ZN_FINGER_1"/>
    <property type="match status" value="1"/>
</dbReference>
<evidence type="ECO:0000256" key="8">
    <source>
        <dbReference type="ARBA" id="ARBA00023242"/>
    </source>
</evidence>
<feature type="compositionally biased region" description="Polar residues" evidence="10">
    <location>
        <begin position="597"/>
        <end position="606"/>
    </location>
</feature>
<reference evidence="12 13" key="1">
    <citation type="journal article" date="2014" name="Genome Announc.">
        <title>Draft genome sequence of the pathogenic fungus Scedosporium apiospermum.</title>
        <authorList>
            <person name="Vandeputte P."/>
            <person name="Ghamrawi S."/>
            <person name="Rechenmann M."/>
            <person name="Iltis A."/>
            <person name="Giraud S."/>
            <person name="Fleury M."/>
            <person name="Thornton C."/>
            <person name="Delhaes L."/>
            <person name="Meyer W."/>
            <person name="Papon N."/>
            <person name="Bouchara J.P."/>
        </authorList>
    </citation>
    <scope>NUCLEOTIDE SEQUENCE [LARGE SCALE GENOMIC DNA]</scope>
    <source>
        <strain evidence="12 13">IHEM 14462</strain>
    </source>
</reference>
<keyword evidence="13" id="KW-1185">Reference proteome</keyword>
<feature type="compositionally biased region" description="Low complexity" evidence="10">
    <location>
        <begin position="464"/>
        <end position="484"/>
    </location>
</feature>
<feature type="compositionally biased region" description="Low complexity" evidence="10">
    <location>
        <begin position="859"/>
        <end position="869"/>
    </location>
</feature>
<dbReference type="PANTHER" id="PTHR10071">
    <property type="entry name" value="TRANSCRIPTION FACTOR GATA FAMILY MEMBER"/>
    <property type="match status" value="1"/>
</dbReference>
<dbReference type="GO" id="GO:0000978">
    <property type="term" value="F:RNA polymerase II cis-regulatory region sequence-specific DNA binding"/>
    <property type="evidence" value="ECO:0007669"/>
    <property type="project" value="TreeGrafter"/>
</dbReference>
<dbReference type="InterPro" id="IPR000679">
    <property type="entry name" value="Znf_GATA"/>
</dbReference>
<dbReference type="Pfam" id="PF00320">
    <property type="entry name" value="GATA"/>
    <property type="match status" value="1"/>
</dbReference>
<evidence type="ECO:0000259" key="11">
    <source>
        <dbReference type="PROSITE" id="PS50114"/>
    </source>
</evidence>
<keyword evidence="2" id="KW-0479">Metal-binding</keyword>
<dbReference type="OMA" id="WRMMAMS"/>
<dbReference type="VEuPathDB" id="FungiDB:SAPIO_CDS10003"/>
<dbReference type="PROSITE" id="PS50114">
    <property type="entry name" value="GATA_ZN_FINGER_2"/>
    <property type="match status" value="1"/>
</dbReference>
<name>A0A084FW53_PSEDA</name>
<dbReference type="Proteomes" id="UP000028545">
    <property type="component" value="Unassembled WGS sequence"/>
</dbReference>
<evidence type="ECO:0000256" key="1">
    <source>
        <dbReference type="ARBA" id="ARBA00004123"/>
    </source>
</evidence>
<dbReference type="InterPro" id="IPR013088">
    <property type="entry name" value="Znf_NHR/GATA"/>
</dbReference>
<dbReference type="OrthoDB" id="515401at2759"/>
<feature type="region of interest" description="Disordered" evidence="10">
    <location>
        <begin position="464"/>
        <end position="485"/>
    </location>
</feature>
<feature type="compositionally biased region" description="Polar residues" evidence="10">
    <location>
        <begin position="674"/>
        <end position="690"/>
    </location>
</feature>
<keyword evidence="6" id="KW-0534">Nitrate assimilation</keyword>
<organism evidence="12 13">
    <name type="scientific">Pseudallescheria apiosperma</name>
    <name type="common">Scedosporium apiospermum</name>
    <dbReference type="NCBI Taxonomy" id="563466"/>
    <lineage>
        <taxon>Eukaryota</taxon>
        <taxon>Fungi</taxon>
        <taxon>Dikarya</taxon>
        <taxon>Ascomycota</taxon>
        <taxon>Pezizomycotina</taxon>
        <taxon>Sordariomycetes</taxon>
        <taxon>Hypocreomycetidae</taxon>
        <taxon>Microascales</taxon>
        <taxon>Microascaceae</taxon>
        <taxon>Scedosporium</taxon>
    </lineage>
</organism>
<proteinExistence type="predicted"/>
<feature type="region of interest" description="Disordered" evidence="10">
    <location>
        <begin position="740"/>
        <end position="827"/>
    </location>
</feature>
<feature type="compositionally biased region" description="Low complexity" evidence="10">
    <location>
        <begin position="617"/>
        <end position="635"/>
    </location>
</feature>
<dbReference type="AlphaFoldDB" id="A0A084FW53"/>
<feature type="region of interest" description="Disordered" evidence="10">
    <location>
        <begin position="561"/>
        <end position="695"/>
    </location>
</feature>
<feature type="compositionally biased region" description="Polar residues" evidence="10">
    <location>
        <begin position="165"/>
        <end position="189"/>
    </location>
</feature>
<dbReference type="GO" id="GO:0005634">
    <property type="term" value="C:nucleus"/>
    <property type="evidence" value="ECO:0007669"/>
    <property type="project" value="UniProtKB-SubCell"/>
</dbReference>
<feature type="compositionally biased region" description="Low complexity" evidence="10">
    <location>
        <begin position="659"/>
        <end position="672"/>
    </location>
</feature>
<evidence type="ECO:0000256" key="3">
    <source>
        <dbReference type="ARBA" id="ARBA00022771"/>
    </source>
</evidence>
<protein>
    <submittedName>
        <fullName evidence="12">Nitrogen regulatory protein areA</fullName>
    </submittedName>
</protein>
<keyword evidence="3 9" id="KW-0863">Zinc-finger</keyword>
<dbReference type="Pfam" id="PF08550">
    <property type="entry name" value="GATA_AreA"/>
    <property type="match status" value="1"/>
</dbReference>
<evidence type="ECO:0000256" key="6">
    <source>
        <dbReference type="ARBA" id="ARBA00023063"/>
    </source>
</evidence>
<feature type="region of interest" description="Disordered" evidence="10">
    <location>
        <begin position="282"/>
        <end position="314"/>
    </location>
</feature>
<feature type="region of interest" description="Disordered" evidence="10">
    <location>
        <begin position="156"/>
        <end position="189"/>
    </location>
</feature>
<feature type="compositionally biased region" description="Basic and acidic residues" evidence="10">
    <location>
        <begin position="282"/>
        <end position="292"/>
    </location>
</feature>
<evidence type="ECO:0000256" key="2">
    <source>
        <dbReference type="ARBA" id="ARBA00022723"/>
    </source>
</evidence>
<evidence type="ECO:0000256" key="5">
    <source>
        <dbReference type="ARBA" id="ARBA00023015"/>
    </source>
</evidence>
<dbReference type="SMART" id="SM00401">
    <property type="entry name" value="ZnF_GATA"/>
    <property type="match status" value="1"/>
</dbReference>
<evidence type="ECO:0000256" key="7">
    <source>
        <dbReference type="ARBA" id="ARBA00023163"/>
    </source>
</evidence>
<feature type="compositionally biased region" description="Polar residues" evidence="10">
    <location>
        <begin position="763"/>
        <end position="780"/>
    </location>
</feature>
<keyword evidence="8" id="KW-0539">Nucleus</keyword>
<dbReference type="CDD" id="cd00202">
    <property type="entry name" value="ZnF_GATA"/>
    <property type="match status" value="1"/>
</dbReference>
<feature type="region of interest" description="Disordered" evidence="10">
    <location>
        <begin position="211"/>
        <end position="267"/>
    </location>
</feature>
<keyword evidence="7" id="KW-0804">Transcription</keyword>
<dbReference type="GO" id="GO:0045944">
    <property type="term" value="P:positive regulation of transcription by RNA polymerase II"/>
    <property type="evidence" value="ECO:0007669"/>
    <property type="project" value="TreeGrafter"/>
</dbReference>
<keyword evidence="4" id="KW-0862">Zinc</keyword>
<feature type="compositionally biased region" description="Low complexity" evidence="10">
    <location>
        <begin position="786"/>
        <end position="799"/>
    </location>
</feature>
<accession>A0A084FW53</accession>
<dbReference type="PANTHER" id="PTHR10071:SF281">
    <property type="entry name" value="BOX A-BINDING FACTOR-RELATED"/>
    <property type="match status" value="1"/>
</dbReference>
<dbReference type="SUPFAM" id="SSF57716">
    <property type="entry name" value="Glucocorticoid receptor-like (DNA-binding domain)"/>
    <property type="match status" value="1"/>
</dbReference>